<dbReference type="SUPFAM" id="SSF55550">
    <property type="entry name" value="SH2 domain"/>
    <property type="match status" value="1"/>
</dbReference>
<keyword evidence="9" id="KW-1185">Reference proteome</keyword>
<sequence>MGDIYGTVRTRLTKLRKVFVTTFSKTMNNEYSLSKEIVIAIHPFTPAHGSTDQLAFSVGDEFLLKSDADKKWWHVKHVSTGKKGFVPMSFVVKKSELEHMEWYDTWTSRKDAERILNKEKYGPGAFIVRLKDNTQMNSALALSIKAKIEDETNILHYVITREDSEFRIGGRRFLSLTHLVHYYAEPRSGIEQHLTFSVKKNKHIDVWEVDPSDVDFNKEDRLGNGYFGEVFKGTFRGHPIAVKTVKPGRMTVQQFIKYIFSIHTSLMGTPINARFVLL</sequence>
<feature type="domain" description="SH2" evidence="6">
    <location>
        <begin position="102"/>
        <end position="198"/>
    </location>
</feature>
<keyword evidence="2 3" id="KW-0727">SH2 domain</keyword>
<reference evidence="9" key="1">
    <citation type="submission" date="2022-10" db="EMBL/GenBank/DDBJ databases">
        <title>Genome assembly of Pristionchus species.</title>
        <authorList>
            <person name="Yoshida K."/>
            <person name="Sommer R.J."/>
        </authorList>
    </citation>
    <scope>NUCLEOTIDE SEQUENCE [LARGE SCALE GENOMIC DNA]</scope>
    <source>
        <strain evidence="9">RS5460</strain>
    </source>
</reference>
<dbReference type="PROSITE" id="PS00107">
    <property type="entry name" value="PROTEIN_KINASE_ATP"/>
    <property type="match status" value="1"/>
</dbReference>
<dbReference type="Proteomes" id="UP001328107">
    <property type="component" value="Unassembled WGS sequence"/>
</dbReference>
<dbReference type="InterPro" id="IPR017441">
    <property type="entry name" value="Protein_kinase_ATP_BS"/>
</dbReference>
<comment type="caution">
    <text evidence="8">The sequence shown here is derived from an EMBL/GenBank/DDBJ whole genome shotgun (WGS) entry which is preliminary data.</text>
</comment>
<evidence type="ECO:0000256" key="5">
    <source>
        <dbReference type="PROSITE-ProRule" id="PRU10141"/>
    </source>
</evidence>
<dbReference type="SMART" id="SM00326">
    <property type="entry name" value="SH3"/>
    <property type="match status" value="1"/>
</dbReference>
<organism evidence="8 9">
    <name type="scientific">Pristionchus mayeri</name>
    <dbReference type="NCBI Taxonomy" id="1317129"/>
    <lineage>
        <taxon>Eukaryota</taxon>
        <taxon>Metazoa</taxon>
        <taxon>Ecdysozoa</taxon>
        <taxon>Nematoda</taxon>
        <taxon>Chromadorea</taxon>
        <taxon>Rhabditida</taxon>
        <taxon>Rhabditina</taxon>
        <taxon>Diplogasteromorpha</taxon>
        <taxon>Diplogasteroidea</taxon>
        <taxon>Neodiplogasteridae</taxon>
        <taxon>Pristionchus</taxon>
    </lineage>
</organism>
<dbReference type="PROSITE" id="PS50001">
    <property type="entry name" value="SH2"/>
    <property type="match status" value="1"/>
</dbReference>
<dbReference type="GO" id="GO:0030971">
    <property type="term" value="F:receptor tyrosine kinase binding"/>
    <property type="evidence" value="ECO:0007669"/>
    <property type="project" value="TreeGrafter"/>
</dbReference>
<dbReference type="PROSITE" id="PS50002">
    <property type="entry name" value="SH3"/>
    <property type="match status" value="1"/>
</dbReference>
<evidence type="ECO:0000259" key="7">
    <source>
        <dbReference type="PROSITE" id="PS50002"/>
    </source>
</evidence>
<dbReference type="PRINTS" id="PR00401">
    <property type="entry name" value="SH2DOMAIN"/>
</dbReference>
<dbReference type="GO" id="GO:0035591">
    <property type="term" value="F:signaling adaptor activity"/>
    <property type="evidence" value="ECO:0007669"/>
    <property type="project" value="TreeGrafter"/>
</dbReference>
<dbReference type="PANTHER" id="PTHR19969">
    <property type="entry name" value="SH2-SH3 ADAPTOR PROTEIN-RELATED"/>
    <property type="match status" value="1"/>
</dbReference>
<evidence type="ECO:0000256" key="1">
    <source>
        <dbReference type="ARBA" id="ARBA00022443"/>
    </source>
</evidence>
<dbReference type="SMART" id="SM00252">
    <property type="entry name" value="SH2"/>
    <property type="match status" value="1"/>
</dbReference>
<gene>
    <name evidence="8" type="ORF">PMAYCL1PPCAC_26684</name>
</gene>
<dbReference type="InterPro" id="IPR000980">
    <property type="entry name" value="SH2"/>
</dbReference>
<protein>
    <recommendedName>
        <fullName evidence="10">Tyrosine-protein kinase</fullName>
    </recommendedName>
</protein>
<dbReference type="GO" id="GO:0016477">
    <property type="term" value="P:cell migration"/>
    <property type="evidence" value="ECO:0007669"/>
    <property type="project" value="TreeGrafter"/>
</dbReference>
<feature type="binding site" evidence="5">
    <location>
        <position position="243"/>
    </location>
    <ligand>
        <name>ATP</name>
        <dbReference type="ChEBI" id="CHEBI:30616"/>
    </ligand>
</feature>
<dbReference type="Pfam" id="PF00017">
    <property type="entry name" value="SH2"/>
    <property type="match status" value="1"/>
</dbReference>
<dbReference type="GO" id="GO:0007167">
    <property type="term" value="P:enzyme-linked receptor protein signaling pathway"/>
    <property type="evidence" value="ECO:0007669"/>
    <property type="project" value="TreeGrafter"/>
</dbReference>
<dbReference type="PANTHER" id="PTHR19969:SF5">
    <property type="entry name" value="CRK-LIKE PROTEIN"/>
    <property type="match status" value="1"/>
</dbReference>
<feature type="domain" description="SH3" evidence="7">
    <location>
        <begin position="33"/>
        <end position="96"/>
    </location>
</feature>
<dbReference type="Gene3D" id="2.30.30.40">
    <property type="entry name" value="SH3 Domains"/>
    <property type="match status" value="1"/>
</dbReference>
<dbReference type="GO" id="GO:0005737">
    <property type="term" value="C:cytoplasm"/>
    <property type="evidence" value="ECO:0007669"/>
    <property type="project" value="TreeGrafter"/>
</dbReference>
<dbReference type="InterPro" id="IPR051184">
    <property type="entry name" value="Tyrosine-phos_adapter"/>
</dbReference>
<dbReference type="EMBL" id="BTRK01000006">
    <property type="protein sequence ID" value="GMR56489.1"/>
    <property type="molecule type" value="Genomic_DNA"/>
</dbReference>
<name>A0AAN5I9J2_9BILA</name>
<evidence type="ECO:0000313" key="8">
    <source>
        <dbReference type="EMBL" id="GMR56489.1"/>
    </source>
</evidence>
<evidence type="ECO:0000256" key="2">
    <source>
        <dbReference type="ARBA" id="ARBA00022999"/>
    </source>
</evidence>
<dbReference type="Gene3D" id="3.30.505.10">
    <property type="entry name" value="SH2 domain"/>
    <property type="match status" value="1"/>
</dbReference>
<proteinExistence type="predicted"/>
<dbReference type="InterPro" id="IPR001452">
    <property type="entry name" value="SH3_domain"/>
</dbReference>
<keyword evidence="5" id="KW-0067">ATP-binding</keyword>
<dbReference type="InterPro" id="IPR036860">
    <property type="entry name" value="SH2_dom_sf"/>
</dbReference>
<evidence type="ECO:0008006" key="10">
    <source>
        <dbReference type="Google" id="ProtNLM"/>
    </source>
</evidence>
<evidence type="ECO:0000259" key="6">
    <source>
        <dbReference type="PROSITE" id="PS50001"/>
    </source>
</evidence>
<dbReference type="GO" id="GO:0005524">
    <property type="term" value="F:ATP binding"/>
    <property type="evidence" value="ECO:0007669"/>
    <property type="project" value="UniProtKB-UniRule"/>
</dbReference>
<keyword evidence="5" id="KW-0547">Nucleotide-binding</keyword>
<dbReference type="Gene3D" id="3.30.200.20">
    <property type="entry name" value="Phosphorylase Kinase, domain 1"/>
    <property type="match status" value="1"/>
</dbReference>
<evidence type="ECO:0000256" key="3">
    <source>
        <dbReference type="PROSITE-ProRule" id="PRU00191"/>
    </source>
</evidence>
<accession>A0AAN5I9J2</accession>
<keyword evidence="1 4" id="KW-0728">SH3 domain</keyword>
<evidence type="ECO:0000256" key="4">
    <source>
        <dbReference type="PROSITE-ProRule" id="PRU00192"/>
    </source>
</evidence>
<dbReference type="CDD" id="cd00173">
    <property type="entry name" value="SH2"/>
    <property type="match status" value="1"/>
</dbReference>
<dbReference type="Pfam" id="PF00018">
    <property type="entry name" value="SH3_1"/>
    <property type="match status" value="1"/>
</dbReference>
<evidence type="ECO:0000313" key="9">
    <source>
        <dbReference type="Proteomes" id="UP001328107"/>
    </source>
</evidence>
<dbReference type="AlphaFoldDB" id="A0AAN5I9J2"/>